<evidence type="ECO:0000313" key="2">
    <source>
        <dbReference type="EMBL" id="KER19854.1"/>
    </source>
</evidence>
<evidence type="ECO:0000313" key="3">
    <source>
        <dbReference type="Proteomes" id="UP000054324"/>
    </source>
</evidence>
<dbReference type="GeneID" id="20329609"/>
<gene>
    <name evidence="2" type="ORF">T265_15444</name>
</gene>
<dbReference type="KEGG" id="ovi:T265_15444"/>
<dbReference type="AlphaFoldDB" id="A0A074ZXC9"/>
<dbReference type="RefSeq" id="XP_009176396.1">
    <property type="nucleotide sequence ID" value="XM_009178132.1"/>
</dbReference>
<keyword evidence="3" id="KW-1185">Reference proteome</keyword>
<dbReference type="CTD" id="20329609"/>
<proteinExistence type="predicted"/>
<organism evidence="2 3">
    <name type="scientific">Opisthorchis viverrini</name>
    <name type="common">Southeast Asian liver fluke</name>
    <dbReference type="NCBI Taxonomy" id="6198"/>
    <lineage>
        <taxon>Eukaryota</taxon>
        <taxon>Metazoa</taxon>
        <taxon>Spiralia</taxon>
        <taxon>Lophotrochozoa</taxon>
        <taxon>Platyhelminthes</taxon>
        <taxon>Trematoda</taxon>
        <taxon>Digenea</taxon>
        <taxon>Opisthorchiida</taxon>
        <taxon>Opisthorchiata</taxon>
        <taxon>Opisthorchiidae</taxon>
        <taxon>Opisthorchis</taxon>
    </lineage>
</organism>
<feature type="region of interest" description="Disordered" evidence="1">
    <location>
        <begin position="85"/>
        <end position="107"/>
    </location>
</feature>
<accession>A0A074ZXC9</accession>
<reference evidence="2 3" key="1">
    <citation type="submission" date="2013-11" db="EMBL/GenBank/DDBJ databases">
        <title>Opisthorchis viverrini - life in the bile duct.</title>
        <authorList>
            <person name="Young N.D."/>
            <person name="Nagarajan N."/>
            <person name="Lin S.J."/>
            <person name="Korhonen P.K."/>
            <person name="Jex A.R."/>
            <person name="Hall R.S."/>
            <person name="Safavi-Hemami H."/>
            <person name="Kaewkong W."/>
            <person name="Bertrand D."/>
            <person name="Gao S."/>
            <person name="Seet Q."/>
            <person name="Wongkham S."/>
            <person name="Teh B.T."/>
            <person name="Wongkham C."/>
            <person name="Intapan P.M."/>
            <person name="Maleewong W."/>
            <person name="Yang X."/>
            <person name="Hu M."/>
            <person name="Wang Z."/>
            <person name="Hofmann A."/>
            <person name="Sternberg P.W."/>
            <person name="Tan P."/>
            <person name="Wang J."/>
            <person name="Gasser R.B."/>
        </authorList>
    </citation>
    <scope>NUCLEOTIDE SEQUENCE [LARGE SCALE GENOMIC DNA]</scope>
</reference>
<protein>
    <submittedName>
        <fullName evidence="2">Uncharacterized protein</fullName>
    </submittedName>
</protein>
<evidence type="ECO:0000256" key="1">
    <source>
        <dbReference type="SAM" id="MobiDB-lite"/>
    </source>
</evidence>
<feature type="non-terminal residue" evidence="2">
    <location>
        <position position="107"/>
    </location>
</feature>
<name>A0A074ZXC9_OPIVI</name>
<dbReference type="EMBL" id="KL597127">
    <property type="protein sequence ID" value="KER19854.1"/>
    <property type="molecule type" value="Genomic_DNA"/>
</dbReference>
<feature type="compositionally biased region" description="Polar residues" evidence="1">
    <location>
        <begin position="92"/>
        <end position="107"/>
    </location>
</feature>
<sequence length="107" mass="11928">MSDVSDSNPGMTIGYALLMSSNQSETRVQCFPLVSTHRNNYTRPFKREWCDYEQNTYPTNAYMSACSVVKIKMLLACDDEIGVTGPPRMSDVRSSNPGTTNNMLMSA</sequence>
<dbReference type="Proteomes" id="UP000054324">
    <property type="component" value="Unassembled WGS sequence"/>
</dbReference>